<feature type="domain" description="BING4 C-terminal" evidence="5">
    <location>
        <begin position="103"/>
        <end position="141"/>
    </location>
</feature>
<sequence length="141" mass="15744">MALAGRKGHLAIVDMKTLNLFREFQVRETVRDVVFLHNELFFAAAQKKQNSQHVDLRKFEVIQTLHGHAKTLDFSQKGLLACASGSVIQIHGDLSGSHKNLSRYMTHSMAKGYQTQKVVFRPYGDVLAIGHSAGWSSILIP</sequence>
<dbReference type="PANTHER" id="PTHR14085">
    <property type="entry name" value="WD-REPEAT PROTEIN BING4"/>
    <property type="match status" value="1"/>
</dbReference>
<comment type="caution">
    <text evidence="6">The sequence shown here is derived from an EMBL/GenBank/DDBJ whole genome shotgun (WGS) entry which is preliminary data.</text>
</comment>
<dbReference type="GO" id="GO:0032040">
    <property type="term" value="C:small-subunit processome"/>
    <property type="evidence" value="ECO:0007669"/>
    <property type="project" value="TreeGrafter"/>
</dbReference>
<dbReference type="InterPro" id="IPR015943">
    <property type="entry name" value="WD40/YVTN_repeat-like_dom_sf"/>
</dbReference>
<dbReference type="EMBL" id="CAMAPF010001071">
    <property type="protein sequence ID" value="CAH9144847.1"/>
    <property type="molecule type" value="Genomic_DNA"/>
</dbReference>
<dbReference type="InterPro" id="IPR040315">
    <property type="entry name" value="WDR46/Utp7"/>
</dbReference>
<feature type="non-terminal residue" evidence="6">
    <location>
        <position position="141"/>
    </location>
</feature>
<evidence type="ECO:0000256" key="3">
    <source>
        <dbReference type="ARBA" id="ARBA00022737"/>
    </source>
</evidence>
<keyword evidence="7" id="KW-1185">Reference proteome</keyword>
<comment type="subcellular location">
    <subcellularLocation>
        <location evidence="1">Nucleus</location>
        <location evidence="1">Nucleolus</location>
    </subcellularLocation>
</comment>
<evidence type="ECO:0000256" key="1">
    <source>
        <dbReference type="ARBA" id="ARBA00004604"/>
    </source>
</evidence>
<keyword evidence="4" id="KW-0539">Nucleus</keyword>
<dbReference type="SMART" id="SM01033">
    <property type="entry name" value="BING4CT"/>
    <property type="match status" value="1"/>
</dbReference>
<accession>A0AAV0GAG4</accession>
<gene>
    <name evidence="6" type="ORF">CEPIT_LOCUS41761</name>
</gene>
<evidence type="ECO:0000256" key="2">
    <source>
        <dbReference type="ARBA" id="ARBA00022574"/>
    </source>
</evidence>
<dbReference type="Gene3D" id="2.130.10.10">
    <property type="entry name" value="YVTN repeat-like/Quinoprotein amine dehydrogenase"/>
    <property type="match status" value="1"/>
</dbReference>
<dbReference type="Proteomes" id="UP001152523">
    <property type="component" value="Unassembled WGS sequence"/>
</dbReference>
<reference evidence="6" key="1">
    <citation type="submission" date="2022-07" db="EMBL/GenBank/DDBJ databases">
        <authorList>
            <person name="Macas J."/>
            <person name="Novak P."/>
            <person name="Neumann P."/>
        </authorList>
    </citation>
    <scope>NUCLEOTIDE SEQUENCE</scope>
</reference>
<dbReference type="Pfam" id="PF08149">
    <property type="entry name" value="BING4CT"/>
    <property type="match status" value="1"/>
</dbReference>
<dbReference type="InterPro" id="IPR036322">
    <property type="entry name" value="WD40_repeat_dom_sf"/>
</dbReference>
<proteinExistence type="predicted"/>
<evidence type="ECO:0000313" key="6">
    <source>
        <dbReference type="EMBL" id="CAH9144847.1"/>
    </source>
</evidence>
<evidence type="ECO:0000259" key="5">
    <source>
        <dbReference type="SMART" id="SM01033"/>
    </source>
</evidence>
<name>A0AAV0GAG4_9ASTE</name>
<protein>
    <recommendedName>
        <fullName evidence="5">BING4 C-terminal domain-containing protein</fullName>
    </recommendedName>
</protein>
<dbReference type="AlphaFoldDB" id="A0AAV0GAG4"/>
<dbReference type="InterPro" id="IPR012952">
    <property type="entry name" value="BING4_C_dom"/>
</dbReference>
<dbReference type="PANTHER" id="PTHR14085:SF3">
    <property type="entry name" value="WD REPEAT-CONTAINING PROTEIN 46"/>
    <property type="match status" value="1"/>
</dbReference>
<keyword evidence="3" id="KW-0677">Repeat</keyword>
<dbReference type="GO" id="GO:0000462">
    <property type="term" value="P:maturation of SSU-rRNA from tricistronic rRNA transcript (SSU-rRNA, 5.8S rRNA, LSU-rRNA)"/>
    <property type="evidence" value="ECO:0007669"/>
    <property type="project" value="TreeGrafter"/>
</dbReference>
<evidence type="ECO:0000313" key="7">
    <source>
        <dbReference type="Proteomes" id="UP001152523"/>
    </source>
</evidence>
<dbReference type="SUPFAM" id="SSF50978">
    <property type="entry name" value="WD40 repeat-like"/>
    <property type="match status" value="1"/>
</dbReference>
<organism evidence="6 7">
    <name type="scientific">Cuscuta epithymum</name>
    <dbReference type="NCBI Taxonomy" id="186058"/>
    <lineage>
        <taxon>Eukaryota</taxon>
        <taxon>Viridiplantae</taxon>
        <taxon>Streptophyta</taxon>
        <taxon>Embryophyta</taxon>
        <taxon>Tracheophyta</taxon>
        <taxon>Spermatophyta</taxon>
        <taxon>Magnoliopsida</taxon>
        <taxon>eudicotyledons</taxon>
        <taxon>Gunneridae</taxon>
        <taxon>Pentapetalae</taxon>
        <taxon>asterids</taxon>
        <taxon>lamiids</taxon>
        <taxon>Solanales</taxon>
        <taxon>Convolvulaceae</taxon>
        <taxon>Cuscuteae</taxon>
        <taxon>Cuscuta</taxon>
        <taxon>Cuscuta subgen. Cuscuta</taxon>
    </lineage>
</organism>
<dbReference type="GO" id="GO:0030686">
    <property type="term" value="C:90S preribosome"/>
    <property type="evidence" value="ECO:0007669"/>
    <property type="project" value="TreeGrafter"/>
</dbReference>
<evidence type="ECO:0000256" key="4">
    <source>
        <dbReference type="ARBA" id="ARBA00023242"/>
    </source>
</evidence>
<keyword evidence="2" id="KW-0853">WD repeat</keyword>